<comment type="pathway">
    <text evidence="2 18">Amino-acid biosynthesis; L-threonine biosynthesis; L-threonine from L-aspartate: step 3/5.</text>
</comment>
<dbReference type="InterPro" id="IPR045865">
    <property type="entry name" value="ACT-like_dom_sf"/>
</dbReference>
<evidence type="ECO:0000256" key="15">
    <source>
        <dbReference type="ARBA" id="ARBA00049031"/>
    </source>
</evidence>
<dbReference type="STRING" id="1385521.N803_02390"/>
<evidence type="ECO:0000256" key="3">
    <source>
        <dbReference type="ARBA" id="ARBA00005062"/>
    </source>
</evidence>
<comment type="caution">
    <text evidence="22">The sequence shown here is derived from an EMBL/GenBank/DDBJ whole genome shotgun (WGS) entry which is preliminary data.</text>
</comment>
<comment type="cofactor">
    <cofactor evidence="1">
        <name>a metal cation</name>
        <dbReference type="ChEBI" id="CHEBI:25213"/>
    </cofactor>
</comment>
<dbReference type="GO" id="GO:0009086">
    <property type="term" value="P:methionine biosynthetic process"/>
    <property type="evidence" value="ECO:0007669"/>
    <property type="project" value="UniProtKB-KW"/>
</dbReference>
<dbReference type="InterPro" id="IPR001342">
    <property type="entry name" value="HDH_cat"/>
</dbReference>
<comment type="function">
    <text evidence="13">Catalyzes the conversion of L-aspartate-beta-semialdehyde (L-Asa) to L-homoserine (L-Hse), the third step in the biosynthesis of threonine and methionine from aspartate.</text>
</comment>
<evidence type="ECO:0000256" key="7">
    <source>
        <dbReference type="ARBA" id="ARBA00022605"/>
    </source>
</evidence>
<evidence type="ECO:0000256" key="6">
    <source>
        <dbReference type="ARBA" id="ARBA00013376"/>
    </source>
</evidence>
<gene>
    <name evidence="22" type="ORF">N803_02390</name>
</gene>
<evidence type="ECO:0000256" key="20">
    <source>
        <dbReference type="SAM" id="MobiDB-lite"/>
    </source>
</evidence>
<dbReference type="EMBL" id="AVPK01000001">
    <property type="protein sequence ID" value="KGN39336.1"/>
    <property type="molecule type" value="Genomic_DNA"/>
</dbReference>
<dbReference type="Gene3D" id="3.40.50.720">
    <property type="entry name" value="NAD(P)-binding Rossmann-like Domain"/>
    <property type="match status" value="1"/>
</dbReference>
<evidence type="ECO:0000256" key="5">
    <source>
        <dbReference type="ARBA" id="ARBA00013213"/>
    </source>
</evidence>
<dbReference type="Pfam" id="PF00742">
    <property type="entry name" value="Homoserine_dh"/>
    <property type="match status" value="1"/>
</dbReference>
<evidence type="ECO:0000256" key="13">
    <source>
        <dbReference type="ARBA" id="ARBA00044930"/>
    </source>
</evidence>
<reference evidence="22 23" key="1">
    <citation type="submission" date="2013-08" db="EMBL/GenBank/DDBJ databases">
        <title>The genome sequence of Knoellia subterranea.</title>
        <authorList>
            <person name="Zhu W."/>
            <person name="Wang G."/>
        </authorList>
    </citation>
    <scope>NUCLEOTIDE SEQUENCE [LARGE SCALE GENOMIC DNA]</scope>
    <source>
        <strain evidence="22 23">KCTC 19937</strain>
    </source>
</reference>
<dbReference type="AlphaFoldDB" id="A0A0A0JUJ0"/>
<dbReference type="InterPro" id="IPR016204">
    <property type="entry name" value="HDH"/>
</dbReference>
<dbReference type="SUPFAM" id="SSF55347">
    <property type="entry name" value="Glyceraldehyde-3-phosphate dehydrogenase-like, C-terminal domain"/>
    <property type="match status" value="1"/>
</dbReference>
<dbReference type="PIRSF" id="PIRSF000098">
    <property type="entry name" value="Homoser_dehydrog"/>
    <property type="match status" value="1"/>
</dbReference>
<keyword evidence="10 18" id="KW-0560">Oxidoreductase</keyword>
<evidence type="ECO:0000256" key="10">
    <source>
        <dbReference type="ARBA" id="ARBA00023002"/>
    </source>
</evidence>
<organism evidence="22 23">
    <name type="scientific">Knoellia subterranea KCTC 19937</name>
    <dbReference type="NCBI Taxonomy" id="1385521"/>
    <lineage>
        <taxon>Bacteria</taxon>
        <taxon>Bacillati</taxon>
        <taxon>Actinomycetota</taxon>
        <taxon>Actinomycetes</taxon>
        <taxon>Micrococcales</taxon>
        <taxon>Intrasporangiaceae</taxon>
        <taxon>Knoellia</taxon>
    </lineage>
</organism>
<comment type="catalytic activity">
    <reaction evidence="14">
        <text>L-homoserine + NADP(+) = L-aspartate 4-semialdehyde + NADPH + H(+)</text>
        <dbReference type="Rhea" id="RHEA:15761"/>
        <dbReference type="ChEBI" id="CHEBI:15378"/>
        <dbReference type="ChEBI" id="CHEBI:57476"/>
        <dbReference type="ChEBI" id="CHEBI:57783"/>
        <dbReference type="ChEBI" id="CHEBI:58349"/>
        <dbReference type="ChEBI" id="CHEBI:537519"/>
        <dbReference type="EC" id="1.1.1.3"/>
    </reaction>
    <physiologicalReaction direction="right-to-left" evidence="14">
        <dbReference type="Rhea" id="RHEA:15763"/>
    </physiologicalReaction>
</comment>
<feature type="region of interest" description="Disordered" evidence="20">
    <location>
        <begin position="1"/>
        <end position="21"/>
    </location>
</feature>
<dbReference type="NCBIfam" id="NF004976">
    <property type="entry name" value="PRK06349.1"/>
    <property type="match status" value="1"/>
</dbReference>
<dbReference type="InterPro" id="IPR005106">
    <property type="entry name" value="Asp/hSer_DH_NAD-bd"/>
</dbReference>
<dbReference type="eggNOG" id="COG0460">
    <property type="taxonomic scope" value="Bacteria"/>
</dbReference>
<keyword evidence="8 18" id="KW-0791">Threonine biosynthesis</keyword>
<feature type="active site" description="Proton donor" evidence="16">
    <location>
        <position position="229"/>
    </location>
</feature>
<evidence type="ECO:0000313" key="22">
    <source>
        <dbReference type="EMBL" id="KGN39336.1"/>
    </source>
</evidence>
<dbReference type="InterPro" id="IPR019811">
    <property type="entry name" value="HDH_CS"/>
</dbReference>
<evidence type="ECO:0000256" key="16">
    <source>
        <dbReference type="PIRSR" id="PIRSR000098-1"/>
    </source>
</evidence>
<keyword evidence="11" id="KW-0915">Sodium</keyword>
<dbReference type="Gene3D" id="3.30.70.260">
    <property type="match status" value="1"/>
</dbReference>
<dbReference type="Pfam" id="PF03447">
    <property type="entry name" value="NAD_binding_3"/>
    <property type="match status" value="1"/>
</dbReference>
<dbReference type="PANTHER" id="PTHR43331:SF1">
    <property type="entry name" value="HOMOSERINE DEHYDROGENASE"/>
    <property type="match status" value="1"/>
</dbReference>
<evidence type="ECO:0000256" key="9">
    <source>
        <dbReference type="ARBA" id="ARBA00022857"/>
    </source>
</evidence>
<dbReference type="Pfam" id="PF01842">
    <property type="entry name" value="ACT"/>
    <property type="match status" value="1"/>
</dbReference>
<evidence type="ECO:0000256" key="19">
    <source>
        <dbReference type="RuleBase" id="RU004171"/>
    </source>
</evidence>
<dbReference type="GO" id="GO:0050661">
    <property type="term" value="F:NADP binding"/>
    <property type="evidence" value="ECO:0007669"/>
    <property type="project" value="InterPro"/>
</dbReference>
<keyword evidence="9 17" id="KW-0521">NADP</keyword>
<feature type="domain" description="ACT" evidence="21">
    <location>
        <begin position="379"/>
        <end position="453"/>
    </location>
</feature>
<evidence type="ECO:0000256" key="2">
    <source>
        <dbReference type="ARBA" id="ARBA00005056"/>
    </source>
</evidence>
<dbReference type="PROSITE" id="PS51671">
    <property type="entry name" value="ACT"/>
    <property type="match status" value="1"/>
</dbReference>
<dbReference type="PANTHER" id="PTHR43331">
    <property type="entry name" value="HOMOSERINE DEHYDROGENASE"/>
    <property type="match status" value="1"/>
</dbReference>
<dbReference type="SUPFAM" id="SSF55021">
    <property type="entry name" value="ACT-like"/>
    <property type="match status" value="1"/>
</dbReference>
<evidence type="ECO:0000256" key="18">
    <source>
        <dbReference type="RuleBase" id="RU000579"/>
    </source>
</evidence>
<dbReference type="SUPFAM" id="SSF51735">
    <property type="entry name" value="NAD(P)-binding Rossmann-fold domains"/>
    <property type="match status" value="1"/>
</dbReference>
<evidence type="ECO:0000256" key="17">
    <source>
        <dbReference type="PIRSR" id="PIRSR000098-2"/>
    </source>
</evidence>
<dbReference type="UniPathway" id="UPA00051">
    <property type="reaction ID" value="UER00465"/>
</dbReference>
<feature type="binding site" evidence="17">
    <location>
        <position position="129"/>
    </location>
    <ligand>
        <name>NADPH</name>
        <dbReference type="ChEBI" id="CHEBI:57783"/>
    </ligand>
</feature>
<dbReference type="Proteomes" id="UP000030011">
    <property type="component" value="Unassembled WGS sequence"/>
</dbReference>
<dbReference type="GO" id="GO:0009088">
    <property type="term" value="P:threonine biosynthetic process"/>
    <property type="evidence" value="ECO:0007669"/>
    <property type="project" value="UniProtKB-UniPathway"/>
</dbReference>
<dbReference type="Gene3D" id="3.30.360.10">
    <property type="entry name" value="Dihydrodipicolinate Reductase, domain 2"/>
    <property type="match status" value="1"/>
</dbReference>
<dbReference type="UniPathway" id="UPA00050">
    <property type="reaction ID" value="UER00063"/>
</dbReference>
<comment type="similarity">
    <text evidence="4 19">Belongs to the homoserine dehydrogenase family.</text>
</comment>
<feature type="binding site" evidence="17">
    <location>
        <position position="214"/>
    </location>
    <ligand>
        <name>L-homoserine</name>
        <dbReference type="ChEBI" id="CHEBI:57476"/>
    </ligand>
</feature>
<evidence type="ECO:0000256" key="8">
    <source>
        <dbReference type="ARBA" id="ARBA00022697"/>
    </source>
</evidence>
<evidence type="ECO:0000256" key="14">
    <source>
        <dbReference type="ARBA" id="ARBA00048841"/>
    </source>
</evidence>
<accession>A0A0A0JUJ0</accession>
<comment type="pathway">
    <text evidence="3 18">Amino-acid biosynthesis; L-methionine biosynthesis via de novo pathway; L-homoserine from L-aspartate: step 3/3.</text>
</comment>
<comment type="catalytic activity">
    <reaction evidence="15">
        <text>L-homoserine + NAD(+) = L-aspartate 4-semialdehyde + NADH + H(+)</text>
        <dbReference type="Rhea" id="RHEA:15757"/>
        <dbReference type="ChEBI" id="CHEBI:15378"/>
        <dbReference type="ChEBI" id="CHEBI:57476"/>
        <dbReference type="ChEBI" id="CHEBI:57540"/>
        <dbReference type="ChEBI" id="CHEBI:57945"/>
        <dbReference type="ChEBI" id="CHEBI:537519"/>
        <dbReference type="EC" id="1.1.1.3"/>
    </reaction>
    <physiologicalReaction direction="right-to-left" evidence="15">
        <dbReference type="Rhea" id="RHEA:15759"/>
    </physiologicalReaction>
</comment>
<evidence type="ECO:0000259" key="21">
    <source>
        <dbReference type="PROSITE" id="PS51671"/>
    </source>
</evidence>
<dbReference type="GO" id="GO:0004412">
    <property type="term" value="F:homoserine dehydrogenase activity"/>
    <property type="evidence" value="ECO:0007669"/>
    <property type="project" value="UniProtKB-EC"/>
</dbReference>
<evidence type="ECO:0000256" key="1">
    <source>
        <dbReference type="ARBA" id="ARBA00001920"/>
    </source>
</evidence>
<evidence type="ECO:0000256" key="12">
    <source>
        <dbReference type="ARBA" id="ARBA00023167"/>
    </source>
</evidence>
<keyword evidence="12 18" id="KW-0486">Methionine biosynthesis</keyword>
<dbReference type="PROSITE" id="PS01042">
    <property type="entry name" value="HOMOSER_DHGENASE"/>
    <property type="match status" value="1"/>
</dbReference>
<name>A0A0A0JUJ0_9MICO</name>
<dbReference type="FunFam" id="3.30.360.10:FF:000005">
    <property type="entry name" value="Homoserine dehydrogenase"/>
    <property type="match status" value="1"/>
</dbReference>
<evidence type="ECO:0000256" key="4">
    <source>
        <dbReference type="ARBA" id="ARBA00006753"/>
    </source>
</evidence>
<protein>
    <recommendedName>
        <fullName evidence="6 18">Homoserine dehydrogenase</fullName>
        <ecNumber evidence="5 18">1.1.1.3</ecNumber>
    </recommendedName>
</protein>
<evidence type="ECO:0000256" key="11">
    <source>
        <dbReference type="ARBA" id="ARBA00023053"/>
    </source>
</evidence>
<dbReference type="InterPro" id="IPR002912">
    <property type="entry name" value="ACT_dom"/>
</dbReference>
<dbReference type="EC" id="1.1.1.3" evidence="5 18"/>
<sequence>MSQRGDVEPVTEENPAEMASIPAESVPTLKVALLGCGVVGSSVATMLVENADDLAARVGARLELIGIAVRRPERARPDVPVDPALFTADADTLVRAADIVIEVIGGIDPARGLILTAMEHGASVVTANKALLAEDGPTLYSAAGEHGVDLYYEAAVAGAIPIVRPMRESLVGDDVQRVLGIVNGTTNFVLDKMDSTGAGFAETVEQAQALGYAEADPTADVEGFDAAAKAAILASLAFHTRVSSDDVHREGITEVTAADIQAARDMDAVVKLLAICELVRDDEGAPTGVSVRVHPAMIARTHPLASVRDAYNAVFVEASAAGELMFYGKGAGGDPTSSAILGDVVAVARHRLAGGHGPKESAYADLPVVDMGLATTRYHISLAVADRPGVLAQVASAFADHGVSIETVRQRMLTDDDESRASLVIVTHRATDSALAATVDALTGLDTVDAVVSWMRVEGA</sequence>
<evidence type="ECO:0000313" key="23">
    <source>
        <dbReference type="Proteomes" id="UP000030011"/>
    </source>
</evidence>
<keyword evidence="7 18" id="KW-0028">Amino-acid biosynthesis</keyword>
<proteinExistence type="inferred from homology"/>
<dbReference type="InterPro" id="IPR036291">
    <property type="entry name" value="NAD(P)-bd_dom_sf"/>
</dbReference>
<feature type="binding site" evidence="17">
    <location>
        <begin position="34"/>
        <end position="41"/>
    </location>
    <ligand>
        <name>NADP(+)</name>
        <dbReference type="ChEBI" id="CHEBI:58349"/>
    </ligand>
</feature>
<dbReference type="CDD" id="cd04881">
    <property type="entry name" value="ACT_HSDH-Hom"/>
    <property type="match status" value="1"/>
</dbReference>
<keyword evidence="23" id="KW-1185">Reference proteome</keyword>